<dbReference type="KEGG" id="cee:CENDO_05685"/>
<sequence>MLAAQMVPMLWFRLAVLVVFCAFVAIQQMWLVAGFAAVLIVITGFQLAQALRAKKEQESR</sequence>
<dbReference type="RefSeq" id="WP_136141158.1">
    <property type="nucleotide sequence ID" value="NZ_CP039247.1"/>
</dbReference>
<keyword evidence="1" id="KW-0812">Transmembrane</keyword>
<dbReference type="AlphaFoldDB" id="A0A4P7QI06"/>
<keyword evidence="3" id="KW-1185">Reference proteome</keyword>
<protein>
    <submittedName>
        <fullName evidence="2">Uncharacterized protein</fullName>
    </submittedName>
</protein>
<proteinExistence type="predicted"/>
<evidence type="ECO:0000313" key="3">
    <source>
        <dbReference type="Proteomes" id="UP000296352"/>
    </source>
</evidence>
<keyword evidence="1" id="KW-1133">Transmembrane helix</keyword>
<organism evidence="2 3">
    <name type="scientific">Corynebacterium endometrii</name>
    <dbReference type="NCBI Taxonomy" id="2488819"/>
    <lineage>
        <taxon>Bacteria</taxon>
        <taxon>Bacillati</taxon>
        <taxon>Actinomycetota</taxon>
        <taxon>Actinomycetes</taxon>
        <taxon>Mycobacteriales</taxon>
        <taxon>Corynebacteriaceae</taxon>
        <taxon>Corynebacterium</taxon>
    </lineage>
</organism>
<feature type="transmembrane region" description="Helical" evidence="1">
    <location>
        <begin position="7"/>
        <end position="26"/>
    </location>
</feature>
<dbReference type="Proteomes" id="UP000296352">
    <property type="component" value="Chromosome"/>
</dbReference>
<reference evidence="2 3" key="1">
    <citation type="submission" date="2019-04" db="EMBL/GenBank/DDBJ databases">
        <title>Corynebacterium endometrii sp. nov., isolated from the uterus of a cow with endometritis.</title>
        <authorList>
            <person name="Ballas P."/>
            <person name="Ruckert C."/>
            <person name="Wagener K."/>
            <person name="Drillich M."/>
            <person name="Kaempfer P."/>
            <person name="Busse H.-J."/>
            <person name="Ehling-Schulz M."/>
        </authorList>
    </citation>
    <scope>NUCLEOTIDE SEQUENCE [LARGE SCALE GENOMIC DNA]</scope>
    <source>
        <strain evidence="2 3">LMM-1653</strain>
    </source>
</reference>
<gene>
    <name evidence="2" type="ORF">CENDO_05685</name>
</gene>
<keyword evidence="1" id="KW-0472">Membrane</keyword>
<dbReference type="EMBL" id="CP039247">
    <property type="protein sequence ID" value="QCB28417.1"/>
    <property type="molecule type" value="Genomic_DNA"/>
</dbReference>
<evidence type="ECO:0000313" key="2">
    <source>
        <dbReference type="EMBL" id="QCB28417.1"/>
    </source>
</evidence>
<accession>A0A4P7QI06</accession>
<evidence type="ECO:0000256" key="1">
    <source>
        <dbReference type="SAM" id="Phobius"/>
    </source>
</evidence>
<feature type="transmembrane region" description="Helical" evidence="1">
    <location>
        <begin position="32"/>
        <end position="51"/>
    </location>
</feature>
<name>A0A4P7QI06_9CORY</name>